<dbReference type="SUPFAM" id="SSF57850">
    <property type="entry name" value="RING/U-box"/>
    <property type="match status" value="1"/>
</dbReference>
<dbReference type="AlphaFoldDB" id="K7F9F0"/>
<dbReference type="Pfam" id="PF00643">
    <property type="entry name" value="zf-B_box"/>
    <property type="match status" value="1"/>
</dbReference>
<feature type="domain" description="B box-type" evidence="6">
    <location>
        <begin position="141"/>
        <end position="182"/>
    </location>
</feature>
<dbReference type="OMA" id="DSHNAHE"/>
<evidence type="ECO:0000256" key="2">
    <source>
        <dbReference type="ARBA" id="ARBA00022771"/>
    </source>
</evidence>
<dbReference type="SMART" id="SM00336">
    <property type="entry name" value="BBOX"/>
    <property type="match status" value="1"/>
</dbReference>
<dbReference type="PROSITE" id="PS50089">
    <property type="entry name" value="ZF_RING_2"/>
    <property type="match status" value="1"/>
</dbReference>
<evidence type="ECO:0000256" key="4">
    <source>
        <dbReference type="PROSITE-ProRule" id="PRU00024"/>
    </source>
</evidence>
<evidence type="ECO:0000259" key="6">
    <source>
        <dbReference type="PROSITE" id="PS50119"/>
    </source>
</evidence>
<protein>
    <submittedName>
        <fullName evidence="7">Zinc finger protein RFP-like</fullName>
    </submittedName>
</protein>
<dbReference type="EMBL" id="AGCU01078676">
    <property type="status" value="NOT_ANNOTATED_CDS"/>
    <property type="molecule type" value="Genomic_DNA"/>
</dbReference>
<dbReference type="InterPro" id="IPR000315">
    <property type="entry name" value="Znf_B-box"/>
</dbReference>
<dbReference type="eggNOG" id="KOG2177">
    <property type="taxonomic scope" value="Eukaryota"/>
</dbReference>
<feature type="domain" description="RING-type" evidence="5">
    <location>
        <begin position="81"/>
        <end position="108"/>
    </location>
</feature>
<evidence type="ECO:0000259" key="5">
    <source>
        <dbReference type="PROSITE" id="PS50089"/>
    </source>
</evidence>
<dbReference type="GeneTree" id="ENSGT01030000234669"/>
<dbReference type="PROSITE" id="PS50119">
    <property type="entry name" value="ZF_BBOX"/>
    <property type="match status" value="1"/>
</dbReference>
<evidence type="ECO:0000313" key="8">
    <source>
        <dbReference type="Proteomes" id="UP000007267"/>
    </source>
</evidence>
<evidence type="ECO:0000256" key="1">
    <source>
        <dbReference type="ARBA" id="ARBA00022723"/>
    </source>
</evidence>
<keyword evidence="3" id="KW-0862">Zinc</keyword>
<reference evidence="7" key="4">
    <citation type="submission" date="2025-09" db="UniProtKB">
        <authorList>
            <consortium name="Ensembl"/>
        </authorList>
    </citation>
    <scope>IDENTIFICATION</scope>
</reference>
<dbReference type="InterPro" id="IPR001841">
    <property type="entry name" value="Znf_RING"/>
</dbReference>
<dbReference type="EMBL" id="AGCU01078673">
    <property type="status" value="NOT_ANNOTATED_CDS"/>
    <property type="molecule type" value="Genomic_DNA"/>
</dbReference>
<dbReference type="EMBL" id="AGCU01078675">
    <property type="status" value="NOT_ANNOTATED_CDS"/>
    <property type="molecule type" value="Genomic_DNA"/>
</dbReference>
<dbReference type="Pfam" id="PF15227">
    <property type="entry name" value="zf-C3HC4_4"/>
    <property type="match status" value="1"/>
</dbReference>
<dbReference type="GO" id="GO:0008270">
    <property type="term" value="F:zinc ion binding"/>
    <property type="evidence" value="ECO:0007669"/>
    <property type="project" value="UniProtKB-KW"/>
</dbReference>
<dbReference type="InterPro" id="IPR017907">
    <property type="entry name" value="Znf_RING_CS"/>
</dbReference>
<evidence type="ECO:0000313" key="7">
    <source>
        <dbReference type="Ensembl" id="ENSPSIP00000004660.1"/>
    </source>
</evidence>
<dbReference type="EMBL" id="AGCU01078674">
    <property type="status" value="NOT_ANNOTATED_CDS"/>
    <property type="molecule type" value="Genomic_DNA"/>
</dbReference>
<dbReference type="PANTHER" id="PTHR24103">
    <property type="entry name" value="E3 UBIQUITIN-PROTEIN LIGASE TRIM"/>
    <property type="match status" value="1"/>
</dbReference>
<keyword evidence="8" id="KW-1185">Reference proteome</keyword>
<dbReference type="HOGENOM" id="CLU_013137_6_1_1"/>
<dbReference type="InterPro" id="IPR013083">
    <property type="entry name" value="Znf_RING/FYVE/PHD"/>
</dbReference>
<evidence type="ECO:0000256" key="3">
    <source>
        <dbReference type="ARBA" id="ARBA00022833"/>
    </source>
</evidence>
<dbReference type="SUPFAM" id="SSF57845">
    <property type="entry name" value="B-box zinc-binding domain"/>
    <property type="match status" value="1"/>
</dbReference>
<sequence>MDKAASRAESLSDRDRASQNGLCSFKADKRAPDISWALPWCFSVSLGKTFEDSEIRERKAAGKESGSRKEKPGVSDPVSIECGHNFCRACLSRCWEESEPNFSCPQCRETILQRHLRPSYQLGNLVELVKRLRLPAGPAPEGQPGCERHQEALKLFCQEDQVPICVICRESRAHQAHKVLPIEEAGQECKEQILSRLQRLREERDALRGLESDWAKESERLLRQTDVEGQLVGWECKRLRQFLVERERLLLARLGELDEEIGRRREEHAARLGEEISRLSALISELEETCRQPALELLQVRCTQNPAQGRP</sequence>
<dbReference type="Proteomes" id="UP000007267">
    <property type="component" value="Unassembled WGS sequence"/>
</dbReference>
<keyword evidence="1" id="KW-0479">Metal-binding</keyword>
<name>K7F9F0_PELSI</name>
<accession>K7F9F0</accession>
<organism evidence="7 8">
    <name type="scientific">Pelodiscus sinensis</name>
    <name type="common">Chinese softshell turtle</name>
    <name type="synonym">Trionyx sinensis</name>
    <dbReference type="NCBI Taxonomy" id="13735"/>
    <lineage>
        <taxon>Eukaryota</taxon>
        <taxon>Metazoa</taxon>
        <taxon>Chordata</taxon>
        <taxon>Craniata</taxon>
        <taxon>Vertebrata</taxon>
        <taxon>Euteleostomi</taxon>
        <taxon>Archelosauria</taxon>
        <taxon>Testudinata</taxon>
        <taxon>Testudines</taxon>
        <taxon>Cryptodira</taxon>
        <taxon>Trionychia</taxon>
        <taxon>Trionychidae</taxon>
        <taxon>Pelodiscus</taxon>
    </lineage>
</organism>
<dbReference type="RefSeq" id="XP_025039879.1">
    <property type="nucleotide sequence ID" value="XM_025184094.1"/>
</dbReference>
<reference evidence="8" key="1">
    <citation type="submission" date="2011-10" db="EMBL/GenBank/DDBJ databases">
        <authorList>
            <consortium name="Soft-shell Turtle Genome Consortium"/>
        </authorList>
    </citation>
    <scope>NUCLEOTIDE SEQUENCE [LARGE SCALE GENOMIC DNA]</scope>
    <source>
        <strain evidence="8">Daiwa-1</strain>
    </source>
</reference>
<reference evidence="7" key="3">
    <citation type="submission" date="2025-08" db="UniProtKB">
        <authorList>
            <consortium name="Ensembl"/>
        </authorList>
    </citation>
    <scope>IDENTIFICATION</scope>
</reference>
<keyword evidence="2 4" id="KW-0863">Zinc-finger</keyword>
<dbReference type="Gene3D" id="3.30.40.10">
    <property type="entry name" value="Zinc/RING finger domain, C3HC4 (zinc finger)"/>
    <property type="match status" value="1"/>
</dbReference>
<dbReference type="EMBL" id="AGCU01078672">
    <property type="status" value="NOT_ANNOTATED_CDS"/>
    <property type="molecule type" value="Genomic_DNA"/>
</dbReference>
<reference evidence="8" key="2">
    <citation type="journal article" date="2013" name="Nat. Genet.">
        <title>The draft genomes of soft-shell turtle and green sea turtle yield insights into the development and evolution of the turtle-specific body plan.</title>
        <authorList>
            <person name="Wang Z."/>
            <person name="Pascual-Anaya J."/>
            <person name="Zadissa A."/>
            <person name="Li W."/>
            <person name="Niimura Y."/>
            <person name="Huang Z."/>
            <person name="Li C."/>
            <person name="White S."/>
            <person name="Xiong Z."/>
            <person name="Fang D."/>
            <person name="Wang B."/>
            <person name="Ming Y."/>
            <person name="Chen Y."/>
            <person name="Zheng Y."/>
            <person name="Kuraku S."/>
            <person name="Pignatelli M."/>
            <person name="Herrero J."/>
            <person name="Beal K."/>
            <person name="Nozawa M."/>
            <person name="Li Q."/>
            <person name="Wang J."/>
            <person name="Zhang H."/>
            <person name="Yu L."/>
            <person name="Shigenobu S."/>
            <person name="Wang J."/>
            <person name="Liu J."/>
            <person name="Flicek P."/>
            <person name="Searle S."/>
            <person name="Wang J."/>
            <person name="Kuratani S."/>
            <person name="Yin Y."/>
            <person name="Aken B."/>
            <person name="Zhang G."/>
            <person name="Irie N."/>
        </authorList>
    </citation>
    <scope>NUCLEOTIDE SEQUENCE [LARGE SCALE GENOMIC DNA]</scope>
    <source>
        <strain evidence="8">Daiwa-1</strain>
    </source>
</reference>
<dbReference type="SMART" id="SM00184">
    <property type="entry name" value="RING"/>
    <property type="match status" value="1"/>
</dbReference>
<dbReference type="OrthoDB" id="654191at2759"/>
<dbReference type="PROSITE" id="PS00518">
    <property type="entry name" value="ZF_RING_1"/>
    <property type="match status" value="1"/>
</dbReference>
<dbReference type="Gene3D" id="3.30.160.60">
    <property type="entry name" value="Classic Zinc Finger"/>
    <property type="match status" value="1"/>
</dbReference>
<dbReference type="Ensembl" id="ENSPSIT00000004686.1">
    <property type="protein sequence ID" value="ENSPSIP00000004660.1"/>
    <property type="gene ID" value="ENSPSIG00000004367.1"/>
</dbReference>
<dbReference type="InterPro" id="IPR050143">
    <property type="entry name" value="TRIM/RBCC"/>
</dbReference>
<proteinExistence type="predicted"/>
<dbReference type="CDD" id="cd19760">
    <property type="entry name" value="Bbox2_TRIM4-like"/>
    <property type="match status" value="1"/>
</dbReference>